<proteinExistence type="predicted"/>
<feature type="coiled-coil region" evidence="1">
    <location>
        <begin position="23"/>
        <end position="50"/>
    </location>
</feature>
<dbReference type="VEuPathDB" id="FungiDB:PC110_g12293"/>
<dbReference type="OrthoDB" id="127326at2759"/>
<keyword evidence="1" id="KW-0175">Coiled coil</keyword>
<reference evidence="2" key="1">
    <citation type="submission" date="2021-01" db="EMBL/GenBank/DDBJ databases">
        <title>Phytophthora aleatoria, a newly-described species from Pinus radiata is distinct from Phytophthora cactorum isolates based on comparative genomics.</title>
        <authorList>
            <person name="Mcdougal R."/>
            <person name="Panda P."/>
            <person name="Williams N."/>
            <person name="Studholme D.J."/>
        </authorList>
    </citation>
    <scope>NUCLEOTIDE SEQUENCE</scope>
    <source>
        <strain evidence="2">NZFS 3830</strain>
    </source>
</reference>
<dbReference type="AlphaFoldDB" id="A0A8T1U3C7"/>
<dbReference type="Proteomes" id="UP000688947">
    <property type="component" value="Unassembled WGS sequence"/>
</dbReference>
<sequence>MKVSASRRERCRINQEIYRKRHADNLDEGIRTLQEEIQELETHHHNVIRRAPMNESVWIVATEYFRLFRYGYMAPIVAPQSLTPPSRREPSLLSESPAVRGILFEDGEVTDQDAEEDEAQKLSSLGAMLLNQRLSSKVDLMTPMLQLLGSLEDVARVFDKALVTLDECVWPIATEYFRLFRHGYMTPIIAPDSSSVTPTKKMRQHVQLDFLKTKMAADVTDGTICGAKAILQNWRLFSVFHGDVNVQLKRLQQVAADSLLATMAISLTITKNTLHQLYPHLVSDDQVSPLAVMLLNQRIVVCGSMRFVWDEASGRVARLDSKLDMLTPILKIVGSLENVATVFGQALITPEGKFFSSL</sequence>
<gene>
    <name evidence="2" type="ORF">JG687_00011815</name>
</gene>
<dbReference type="VEuPathDB" id="FungiDB:PC110_g12297"/>
<comment type="caution">
    <text evidence="2">The sequence shown here is derived from an EMBL/GenBank/DDBJ whole genome shotgun (WGS) entry which is preliminary data.</text>
</comment>
<accession>A0A8T1U3C7</accession>
<evidence type="ECO:0000313" key="2">
    <source>
        <dbReference type="EMBL" id="KAG6954456.1"/>
    </source>
</evidence>
<protein>
    <recommendedName>
        <fullName evidence="4">BZIP domain-containing protein</fullName>
    </recommendedName>
</protein>
<name>A0A8T1U3C7_9STRA</name>
<evidence type="ECO:0000256" key="1">
    <source>
        <dbReference type="SAM" id="Coils"/>
    </source>
</evidence>
<organism evidence="2 3">
    <name type="scientific">Phytophthora cactorum</name>
    <dbReference type="NCBI Taxonomy" id="29920"/>
    <lineage>
        <taxon>Eukaryota</taxon>
        <taxon>Sar</taxon>
        <taxon>Stramenopiles</taxon>
        <taxon>Oomycota</taxon>
        <taxon>Peronosporomycetes</taxon>
        <taxon>Peronosporales</taxon>
        <taxon>Peronosporaceae</taxon>
        <taxon>Phytophthora</taxon>
    </lineage>
</organism>
<evidence type="ECO:0008006" key="4">
    <source>
        <dbReference type="Google" id="ProtNLM"/>
    </source>
</evidence>
<dbReference type="VEuPathDB" id="FungiDB:PC110_g12299"/>
<dbReference type="EMBL" id="JAENGZ010000745">
    <property type="protein sequence ID" value="KAG6954456.1"/>
    <property type="molecule type" value="Genomic_DNA"/>
</dbReference>
<evidence type="ECO:0000313" key="3">
    <source>
        <dbReference type="Proteomes" id="UP000688947"/>
    </source>
</evidence>